<dbReference type="Pfam" id="PF11187">
    <property type="entry name" value="Mbeg1-like"/>
    <property type="match status" value="1"/>
</dbReference>
<protein>
    <submittedName>
        <fullName evidence="1">DUF2974 domain-containing protein</fullName>
    </submittedName>
</protein>
<accession>A0A5N1II94</accession>
<name>A0A5N1II94_LACJE</name>
<proteinExistence type="predicted"/>
<dbReference type="InterPro" id="IPR024499">
    <property type="entry name" value="Mbeg1-like"/>
</dbReference>
<organism evidence="1 2">
    <name type="scientific">Lactobacillus jensenii</name>
    <dbReference type="NCBI Taxonomy" id="109790"/>
    <lineage>
        <taxon>Bacteria</taxon>
        <taxon>Bacillati</taxon>
        <taxon>Bacillota</taxon>
        <taxon>Bacilli</taxon>
        <taxon>Lactobacillales</taxon>
        <taxon>Lactobacillaceae</taxon>
        <taxon>Lactobacillus</taxon>
    </lineage>
</organism>
<evidence type="ECO:0000313" key="2">
    <source>
        <dbReference type="Proteomes" id="UP000327236"/>
    </source>
</evidence>
<evidence type="ECO:0000313" key="1">
    <source>
        <dbReference type="EMBL" id="KAA9323160.1"/>
    </source>
</evidence>
<dbReference type="InterPro" id="IPR029058">
    <property type="entry name" value="AB_hydrolase_fold"/>
</dbReference>
<dbReference type="Gene3D" id="3.40.50.1820">
    <property type="entry name" value="alpha/beta hydrolase"/>
    <property type="match status" value="1"/>
</dbReference>
<dbReference type="AlphaFoldDB" id="A0A5N1II94"/>
<sequence length="385" mass="43862">MDEMAGPLDYLRWRGDLSFKQRQYNSVDGAILASIAYLPFDESIVGHSLKEACERILALYSGSLDLHRKTETRLLVKSPRFADLKILDWTSRLEANPTPLQFAALTLQLDENTILISFRGTDSSVVGWNEDMIMNYSYQIYGQTVARDYLEAMADKFKDCKIYITGHSKGGHYAIHSLADARYDIQDRVLNSLSFDGPGYRSVFTESAGFKRAIDKMRTYVPEGSVFGIMLDHPERTLVVKSVYPMMHQHTPLNWSVGRDSFVLAEGLTTSARIIRHALIQFNQSIPSEKRGQLWSAIFLAFENMDITDMNVFTEHRIRGTWTLGKVVMGMDPEVRQVATEMIKLIYQSAKNNYLPFSEVDFSTVPKSNDSSKAPIFFESYNFKD</sequence>
<dbReference type="Proteomes" id="UP000327236">
    <property type="component" value="Unassembled WGS sequence"/>
</dbReference>
<dbReference type="EMBL" id="VYWW01000011">
    <property type="protein sequence ID" value="KAA9323160.1"/>
    <property type="molecule type" value="Genomic_DNA"/>
</dbReference>
<dbReference type="SUPFAM" id="SSF53474">
    <property type="entry name" value="alpha/beta-Hydrolases"/>
    <property type="match status" value="1"/>
</dbReference>
<comment type="caution">
    <text evidence="1">The sequence shown here is derived from an EMBL/GenBank/DDBJ whole genome shotgun (WGS) entry which is preliminary data.</text>
</comment>
<reference evidence="1 2" key="1">
    <citation type="submission" date="2019-09" db="EMBL/GenBank/DDBJ databases">
        <title>Draft genome sequence assemblies of isolates from the urinary tract.</title>
        <authorList>
            <person name="Mores C.R."/>
            <person name="Putonti C."/>
            <person name="Wolfe A.J."/>
        </authorList>
    </citation>
    <scope>NUCLEOTIDE SEQUENCE [LARGE SCALE GENOMIC DNA]</scope>
    <source>
        <strain evidence="1 2">UMB246</strain>
    </source>
</reference>
<gene>
    <name evidence="1" type="ORF">F6H94_03645</name>
</gene>
<dbReference type="OrthoDB" id="9769481at2"/>
<dbReference type="KEGG" id="lje:BUE77_00755"/>